<dbReference type="Gene3D" id="3.60.15.10">
    <property type="entry name" value="Ribonuclease Z/Hydroxyacylglutathione hydrolase-like"/>
    <property type="match status" value="1"/>
</dbReference>
<reference evidence="1" key="1">
    <citation type="submission" date="2019-08" db="EMBL/GenBank/DDBJ databases">
        <authorList>
            <person name="Kucharzyk K."/>
            <person name="Murdoch R.W."/>
            <person name="Higgins S."/>
            <person name="Loffler F."/>
        </authorList>
    </citation>
    <scope>NUCLEOTIDE SEQUENCE</scope>
</reference>
<dbReference type="InterPro" id="IPR052159">
    <property type="entry name" value="Competence_DNA_uptake"/>
</dbReference>
<dbReference type="InterPro" id="IPR036866">
    <property type="entry name" value="RibonucZ/Hydroxyglut_hydro"/>
</dbReference>
<dbReference type="SUPFAM" id="SSF56281">
    <property type="entry name" value="Metallo-hydrolase/oxidoreductase"/>
    <property type="match status" value="1"/>
</dbReference>
<protein>
    <recommendedName>
        <fullName evidence="2">Metallo-beta-lactamase domain-containing protein</fullName>
    </recommendedName>
</protein>
<accession>A0A644XI80</accession>
<gene>
    <name evidence="1" type="ORF">SDC9_60174</name>
</gene>
<name>A0A644XI80_9ZZZZ</name>
<dbReference type="PANTHER" id="PTHR30619:SF7">
    <property type="entry name" value="BETA-LACTAMASE DOMAIN PROTEIN"/>
    <property type="match status" value="1"/>
</dbReference>
<dbReference type="AlphaFoldDB" id="A0A644XI80"/>
<comment type="caution">
    <text evidence="1">The sequence shown here is derived from an EMBL/GenBank/DDBJ whole genome shotgun (WGS) entry which is preliminary data.</text>
</comment>
<dbReference type="EMBL" id="VSSQ01002177">
    <property type="protein sequence ID" value="MPM13814.1"/>
    <property type="molecule type" value="Genomic_DNA"/>
</dbReference>
<evidence type="ECO:0000313" key="1">
    <source>
        <dbReference type="EMBL" id="MPM13814.1"/>
    </source>
</evidence>
<proteinExistence type="predicted"/>
<evidence type="ECO:0008006" key="2">
    <source>
        <dbReference type="Google" id="ProtNLM"/>
    </source>
</evidence>
<sequence>MSLQEFLRQEQVSTLEFVLITHIHEDHVCGIVEILHQVHIKRFFLPYLPHISDSKDVVIGSDVPFNLFAYVKAFNAYKTILSYAKDNTIPCIDVMQFQSFHPVGSALEVRVLEPTDNKTQAYTKALEVLVDEKDQLKKLQQVKRLDAISNDHSLVLALRYEGFTFILPADNCPKNWREKTFSLLKNGNVLKLPHHGQKDSIESKLLENLRIQYVITSSSSDRRNNSSNADVYNQLQQVNPAIQFLFTDETEYSPYFSRPHKASDAIRFIVAEYKLDVKM</sequence>
<organism evidence="1">
    <name type="scientific">bioreactor metagenome</name>
    <dbReference type="NCBI Taxonomy" id="1076179"/>
    <lineage>
        <taxon>unclassified sequences</taxon>
        <taxon>metagenomes</taxon>
        <taxon>ecological metagenomes</taxon>
    </lineage>
</organism>
<dbReference type="PANTHER" id="PTHR30619">
    <property type="entry name" value="DNA INTERNALIZATION/COMPETENCE PROTEIN COMEC/REC2"/>
    <property type="match status" value="1"/>
</dbReference>